<evidence type="ECO:0000313" key="10">
    <source>
        <dbReference type="EMBL" id="PRW58124.1"/>
    </source>
</evidence>
<sequence>MAVPDQGWYYLDAEQQSQGPFPLSYLQALNQSGYFQSGDALFWREGQGEWKPLKELAELHAALQQPPPAADGSSGGAAVTAGSGPPPAPRRGAKAAAAAAVPADPQLAGFLSEISALEAGEEAPAADDGDAPASPPPDERRFEDDDGTWYVWDSALRKFMPEGELAAGAAGAAGGAAGAAGTAGTAAGAAGAAYNEDDMVFMPDEEKQPEYQPPPKYADLSDNEDDEKPGGKAAAAKAAGAAGKAAAAKGGRPQGGDAQQTAAAQQGGEGGGAGDKRDAQAAALEAAQEKAKKAKEAKQAGWFELKINTNVYVTGLPEDVTEAELVETFSKCGVIKEDLEGRPRIKIYRDKETGRPKGDGLVTYLKEPSVDLAIQILDGTPLRYGLPNMSVTQAKFEQKGEQFVERRANKKAAKKKLEKLEKRALGWGGFDDALKPQQVTVILRNMFSPEEFAENPGYKEELEGDIRSECAKLGRVDKLRVFNGHPQGVVSVKFVTLEAADECVRIMNGRFFGGRQLEAAKWDGFTNFNVKVRETEEEQQARLERFAAELEAGGAAGAEPAEQ</sequence>
<feature type="region of interest" description="Disordered" evidence="7">
    <location>
        <begin position="65"/>
        <end position="97"/>
    </location>
</feature>
<dbReference type="Gene3D" id="3.30.70.330">
    <property type="match status" value="2"/>
</dbReference>
<organism evidence="11 12">
    <name type="scientific">Chlorella sorokiniana</name>
    <name type="common">Freshwater green alga</name>
    <dbReference type="NCBI Taxonomy" id="3076"/>
    <lineage>
        <taxon>Eukaryota</taxon>
        <taxon>Viridiplantae</taxon>
        <taxon>Chlorophyta</taxon>
        <taxon>core chlorophytes</taxon>
        <taxon>Trebouxiophyceae</taxon>
        <taxon>Chlorellales</taxon>
        <taxon>Chlorellaceae</taxon>
        <taxon>Chlorella clade</taxon>
        <taxon>Chlorella</taxon>
    </lineage>
</organism>
<evidence type="ECO:0000256" key="3">
    <source>
        <dbReference type="ARBA" id="ARBA00022737"/>
    </source>
</evidence>
<dbReference type="InterPro" id="IPR035979">
    <property type="entry name" value="RBD_domain_sf"/>
</dbReference>
<dbReference type="InterPro" id="IPR012677">
    <property type="entry name" value="Nucleotide-bd_a/b_plait_sf"/>
</dbReference>
<evidence type="ECO:0000256" key="1">
    <source>
        <dbReference type="ARBA" id="ARBA00007747"/>
    </source>
</evidence>
<gene>
    <name evidence="11" type="ORF">C2E21_3073</name>
</gene>
<comment type="similarity">
    <text evidence="1">Belongs to the HTATSF1 family.</text>
</comment>
<dbReference type="CDD" id="cd12281">
    <property type="entry name" value="RRM1_TatSF1_like"/>
    <property type="match status" value="1"/>
</dbReference>
<evidence type="ECO:0000256" key="2">
    <source>
        <dbReference type="ARBA" id="ARBA00022664"/>
    </source>
</evidence>
<dbReference type="OrthoDB" id="10258585at2759"/>
<evidence type="ECO:0000256" key="4">
    <source>
        <dbReference type="ARBA" id="ARBA00022884"/>
    </source>
</evidence>
<dbReference type="InterPro" id="IPR035445">
    <property type="entry name" value="GYF-like_dom_sf"/>
</dbReference>
<dbReference type="PROSITE" id="PS50829">
    <property type="entry name" value="GYF"/>
    <property type="match status" value="1"/>
</dbReference>
<evidence type="ECO:0000256" key="6">
    <source>
        <dbReference type="PROSITE-ProRule" id="PRU00176"/>
    </source>
</evidence>
<dbReference type="Pfam" id="PF00076">
    <property type="entry name" value="RRM_1"/>
    <property type="match status" value="2"/>
</dbReference>
<keyword evidence="12" id="KW-1185">Reference proteome</keyword>
<dbReference type="SUPFAM" id="SSF54928">
    <property type="entry name" value="RNA-binding domain, RBD"/>
    <property type="match status" value="2"/>
</dbReference>
<evidence type="ECO:0000256" key="7">
    <source>
        <dbReference type="SAM" id="MobiDB-lite"/>
    </source>
</evidence>
<keyword evidence="2" id="KW-0507">mRNA processing</keyword>
<feature type="domain" description="GYF" evidence="9">
    <location>
        <begin position="5"/>
        <end position="57"/>
    </location>
</feature>
<comment type="caution">
    <text evidence="11">The sequence shown here is derived from an EMBL/GenBank/DDBJ whole genome shotgun (WGS) entry which is preliminary data.</text>
</comment>
<evidence type="ECO:0000259" key="9">
    <source>
        <dbReference type="PROSITE" id="PS50829"/>
    </source>
</evidence>
<keyword evidence="4 6" id="KW-0694">RNA-binding</keyword>
<feature type="compositionally biased region" description="Low complexity" evidence="7">
    <location>
        <begin position="65"/>
        <end position="83"/>
    </location>
</feature>
<dbReference type="STRING" id="3076.A0A2P6TVN0"/>
<dbReference type="PANTHER" id="PTHR15608:SF0">
    <property type="entry name" value="HIV TAT-SPECIFIC FACTOR 1"/>
    <property type="match status" value="1"/>
</dbReference>
<feature type="domain" description="RRM" evidence="8">
    <location>
        <begin position="309"/>
        <end position="396"/>
    </location>
</feature>
<dbReference type="GO" id="GO:0003723">
    <property type="term" value="F:RNA binding"/>
    <property type="evidence" value="ECO:0007669"/>
    <property type="project" value="UniProtKB-UniRule"/>
</dbReference>
<dbReference type="EMBL" id="LHPG02000005">
    <property type="protein sequence ID" value="PRW58124.1"/>
    <property type="molecule type" value="Genomic_DNA"/>
</dbReference>
<dbReference type="EMBL" id="LHPG02000005">
    <property type="protein sequence ID" value="PRW58125.1"/>
    <property type="molecule type" value="Genomic_DNA"/>
</dbReference>
<dbReference type="GO" id="GO:0005686">
    <property type="term" value="C:U2 snRNP"/>
    <property type="evidence" value="ECO:0007669"/>
    <property type="project" value="TreeGrafter"/>
</dbReference>
<dbReference type="InterPro" id="IPR034393">
    <property type="entry name" value="TatSF1-like"/>
</dbReference>
<dbReference type="PANTHER" id="PTHR15608">
    <property type="entry name" value="SPLICING FACTOR U2AF-ASSOCIATED PROTEIN 2"/>
    <property type="match status" value="1"/>
</dbReference>
<dbReference type="Proteomes" id="UP000239899">
    <property type="component" value="Unassembled WGS sequence"/>
</dbReference>
<dbReference type="AlphaFoldDB" id="A0A2P6TVN0"/>
<protein>
    <submittedName>
        <fullName evidence="10">Splicing factor U2AF-associated 2 isoform A</fullName>
    </submittedName>
    <submittedName>
        <fullName evidence="11">Splicing factor U2AF-associated 2 isoform B</fullName>
    </submittedName>
</protein>
<dbReference type="Pfam" id="PF14237">
    <property type="entry name" value="GYF_2"/>
    <property type="match status" value="1"/>
</dbReference>
<dbReference type="Gene3D" id="3.30.1490.40">
    <property type="match status" value="1"/>
</dbReference>
<dbReference type="GO" id="GO:0000398">
    <property type="term" value="P:mRNA splicing, via spliceosome"/>
    <property type="evidence" value="ECO:0007669"/>
    <property type="project" value="InterPro"/>
</dbReference>
<reference evidence="11 12" key="1">
    <citation type="journal article" date="2018" name="Plant J.">
        <title>Genome sequences of Chlorella sorokiniana UTEX 1602 and Micractinium conductrix SAG 241.80: implications to maltose excretion by a green alga.</title>
        <authorList>
            <person name="Arriola M.B."/>
            <person name="Velmurugan N."/>
            <person name="Zhang Y."/>
            <person name="Plunkett M.H."/>
            <person name="Hondzo H."/>
            <person name="Barney B.M."/>
        </authorList>
    </citation>
    <scope>NUCLEOTIDE SEQUENCE [LARGE SCALE GENOMIC DNA]</scope>
    <source>
        <strain evidence="11">1602</strain>
        <strain evidence="12">UTEX 1602</strain>
    </source>
</reference>
<evidence type="ECO:0000259" key="8">
    <source>
        <dbReference type="PROSITE" id="PS50102"/>
    </source>
</evidence>
<dbReference type="FunFam" id="3.30.70.330:FF:000105">
    <property type="entry name" value="HIV Tat-specific factor 1 homolog"/>
    <property type="match status" value="1"/>
</dbReference>
<keyword evidence="5" id="KW-0508">mRNA splicing</keyword>
<dbReference type="InterPro" id="IPR034392">
    <property type="entry name" value="TatSF1-like_RRM1"/>
</dbReference>
<dbReference type="InterPro" id="IPR003169">
    <property type="entry name" value="GYF"/>
</dbReference>
<feature type="region of interest" description="Disordered" evidence="7">
    <location>
        <begin position="205"/>
        <end position="287"/>
    </location>
</feature>
<dbReference type="PROSITE" id="PS50102">
    <property type="entry name" value="RRM"/>
    <property type="match status" value="2"/>
</dbReference>
<feature type="region of interest" description="Disordered" evidence="7">
    <location>
        <begin position="120"/>
        <end position="145"/>
    </location>
</feature>
<dbReference type="FunFam" id="3.30.70.330:FF:000329">
    <property type="entry name" value="splicing factor U2AF-associated protein 2"/>
    <property type="match status" value="1"/>
</dbReference>
<reference evidence="11" key="2">
    <citation type="submission" date="2018-02" db="EMBL/GenBank/DDBJ databases">
        <authorList>
            <person name="Cohen D.B."/>
            <person name="Kent A.D."/>
        </authorList>
    </citation>
    <scope>NUCLEOTIDE SEQUENCE</scope>
    <source>
        <strain evidence="11">1602</strain>
    </source>
</reference>
<evidence type="ECO:0000313" key="11">
    <source>
        <dbReference type="EMBL" id="PRW58125.1"/>
    </source>
</evidence>
<keyword evidence="3" id="KW-0677">Repeat</keyword>
<dbReference type="SUPFAM" id="SSF55277">
    <property type="entry name" value="GYF domain"/>
    <property type="match status" value="1"/>
</dbReference>
<feature type="domain" description="RRM" evidence="8">
    <location>
        <begin position="439"/>
        <end position="524"/>
    </location>
</feature>
<name>A0A2P6TVN0_CHLSO</name>
<accession>A0A2P6TVN0</accession>
<evidence type="ECO:0000256" key="5">
    <source>
        <dbReference type="ARBA" id="ARBA00023187"/>
    </source>
</evidence>
<evidence type="ECO:0000313" key="12">
    <source>
        <dbReference type="Proteomes" id="UP000239899"/>
    </source>
</evidence>
<feature type="compositionally biased region" description="Low complexity" evidence="7">
    <location>
        <begin position="231"/>
        <end position="266"/>
    </location>
</feature>
<dbReference type="InterPro" id="IPR000504">
    <property type="entry name" value="RRM_dom"/>
</dbReference>
<dbReference type="CDD" id="cd12282">
    <property type="entry name" value="RRM2_TatSF1_like"/>
    <property type="match status" value="1"/>
</dbReference>
<feature type="compositionally biased region" description="Acidic residues" evidence="7">
    <location>
        <begin position="120"/>
        <end position="130"/>
    </location>
</feature>
<proteinExistence type="inferred from homology"/>
<dbReference type="GO" id="GO:0005684">
    <property type="term" value="C:U2-type spliceosomal complex"/>
    <property type="evidence" value="ECO:0007669"/>
    <property type="project" value="TreeGrafter"/>
</dbReference>
<dbReference type="SMART" id="SM00360">
    <property type="entry name" value="RRM"/>
    <property type="match status" value="2"/>
</dbReference>
<dbReference type="InterPro" id="IPR025640">
    <property type="entry name" value="GYF_2"/>
</dbReference>